<proteinExistence type="predicted"/>
<organism evidence="2">
    <name type="scientific">Mesocestoides corti</name>
    <name type="common">Flatworm</name>
    <dbReference type="NCBI Taxonomy" id="53468"/>
    <lineage>
        <taxon>Eukaryota</taxon>
        <taxon>Metazoa</taxon>
        <taxon>Spiralia</taxon>
        <taxon>Lophotrochozoa</taxon>
        <taxon>Platyhelminthes</taxon>
        <taxon>Cestoda</taxon>
        <taxon>Eucestoda</taxon>
        <taxon>Cyclophyllidea</taxon>
        <taxon>Mesocestoididae</taxon>
        <taxon>Mesocestoides</taxon>
    </lineage>
</organism>
<dbReference type="WBParaSite" id="MCU_009452-RA">
    <property type="protein sequence ID" value="MCU_009452-RA"/>
    <property type="gene ID" value="MCU_009452"/>
</dbReference>
<feature type="region of interest" description="Disordered" evidence="1">
    <location>
        <begin position="81"/>
        <end position="104"/>
    </location>
</feature>
<dbReference type="AlphaFoldDB" id="A0A5K3FLR2"/>
<sequence>MAKPEELRITNTLPHCSFDDAASTISSISDFDEISTKQRIWTTPVNEMSTEMTTSIARNDDDLLSSKVLPNETKCSMLNKKPALRNTSDSSTSPKSTKCTCDTASPLLSPTDSVEASRLSSLNRPLPTTNGHNLLGFINNLVNIVEEIDHMDVSDLMLNTNEKEFIRILMDGKSCAQTHHSSVLNSPNRGGEFLPHSFGTEATSSADLVDFQNNLSVSFRSPGGRFPGEVVNKFTDNMKAGDSTLYYAESQVKGVPSSVVRRHQCGNRFLLKTKEKAETPIPMPRALKRRQTGGDPVLALPQAVSVISPDLIPPKRRRLGQINLSEVTPLKGELHWHFWVPCRQVSVFHSKNDRRMQSIARNSNSTIYLTAERKKGLFGDWQQLAVIVAQSNFCLSKCKNLIDEKFPTFRVKWGTLRRPEPVQC</sequence>
<evidence type="ECO:0000313" key="2">
    <source>
        <dbReference type="WBParaSite" id="MCU_009452-RA"/>
    </source>
</evidence>
<name>A0A5K3FLR2_MESCO</name>
<evidence type="ECO:0000256" key="1">
    <source>
        <dbReference type="SAM" id="MobiDB-lite"/>
    </source>
</evidence>
<protein>
    <submittedName>
        <fullName evidence="2">SANTA domain-containing protein</fullName>
    </submittedName>
</protein>
<feature type="compositionally biased region" description="Low complexity" evidence="1">
    <location>
        <begin position="87"/>
        <end position="103"/>
    </location>
</feature>
<accession>A0A5K3FLR2</accession>
<reference evidence="2" key="1">
    <citation type="submission" date="2019-11" db="UniProtKB">
        <authorList>
            <consortium name="WormBaseParasite"/>
        </authorList>
    </citation>
    <scope>IDENTIFICATION</scope>
</reference>